<reference evidence="4" key="1">
    <citation type="submission" date="2020-05" db="EMBL/GenBank/DDBJ databases">
        <authorList>
            <person name="Chiriac C."/>
            <person name="Salcher M."/>
            <person name="Ghai R."/>
            <person name="Kavagutti S V."/>
        </authorList>
    </citation>
    <scope>NUCLEOTIDE SEQUENCE</scope>
</reference>
<accession>A0A6J6LK34</accession>
<dbReference type="AlphaFoldDB" id="A0A6J6LK34"/>
<evidence type="ECO:0000313" key="3">
    <source>
        <dbReference type="EMBL" id="CAB4620082.1"/>
    </source>
</evidence>
<keyword evidence="1" id="KW-0472">Membrane</keyword>
<evidence type="ECO:0000256" key="1">
    <source>
        <dbReference type="SAM" id="Phobius"/>
    </source>
</evidence>
<keyword evidence="1" id="KW-0812">Transmembrane</keyword>
<dbReference type="EMBL" id="CAEZVB010000025">
    <property type="protein sequence ID" value="CAB4620082.1"/>
    <property type="molecule type" value="Genomic_DNA"/>
</dbReference>
<keyword evidence="1" id="KW-1133">Transmembrane helix</keyword>
<name>A0A6J6LK34_9ZZZZ</name>
<dbReference type="EMBL" id="CAFBMO010000090">
    <property type="protein sequence ID" value="CAB4917740.1"/>
    <property type="molecule type" value="Genomic_DNA"/>
</dbReference>
<evidence type="ECO:0000313" key="5">
    <source>
        <dbReference type="EMBL" id="CAB4917740.1"/>
    </source>
</evidence>
<feature type="transmembrane region" description="Helical" evidence="1">
    <location>
        <begin position="12"/>
        <end position="37"/>
    </location>
</feature>
<dbReference type="EMBL" id="CAEZWR010000045">
    <property type="protein sequence ID" value="CAB4660725.1"/>
    <property type="molecule type" value="Genomic_DNA"/>
</dbReference>
<dbReference type="InterPro" id="IPR012495">
    <property type="entry name" value="TadE-like_dom"/>
</dbReference>
<gene>
    <name evidence="3" type="ORF">UFOPK1908_00702</name>
    <name evidence="4" type="ORF">UFOPK2282_00521</name>
    <name evidence="5" type="ORF">UFOPK3576_01516</name>
</gene>
<evidence type="ECO:0000313" key="4">
    <source>
        <dbReference type="EMBL" id="CAB4660725.1"/>
    </source>
</evidence>
<dbReference type="Pfam" id="PF07811">
    <property type="entry name" value="TadE"/>
    <property type="match status" value="1"/>
</dbReference>
<protein>
    <submittedName>
        <fullName evidence="4">Unannotated protein</fullName>
    </submittedName>
</protein>
<proteinExistence type="predicted"/>
<sequence>MLKRLMGDRGSAVVEFALVAPLLMGIALVLVQVALVLHVRTTLTAAAAEGSRAAAMADSSFEVGEQRTRAVLSGNVAESVIEAVEVGTMVDAGVTYSEVTIQARLPLLGLLGPTVMSIRGRSIQEHV</sequence>
<evidence type="ECO:0000259" key="2">
    <source>
        <dbReference type="Pfam" id="PF07811"/>
    </source>
</evidence>
<organism evidence="4">
    <name type="scientific">freshwater metagenome</name>
    <dbReference type="NCBI Taxonomy" id="449393"/>
    <lineage>
        <taxon>unclassified sequences</taxon>
        <taxon>metagenomes</taxon>
        <taxon>ecological metagenomes</taxon>
    </lineage>
</organism>
<feature type="domain" description="TadE-like" evidence="2">
    <location>
        <begin position="10"/>
        <end position="52"/>
    </location>
</feature>